<evidence type="ECO:0000256" key="1">
    <source>
        <dbReference type="SAM" id="MobiDB-lite"/>
    </source>
</evidence>
<accession>A0AAV7LJ70</accession>
<feature type="region of interest" description="Disordered" evidence="1">
    <location>
        <begin position="92"/>
        <end position="114"/>
    </location>
</feature>
<sequence length="114" mass="12088">MAGAGGPPENGTQRVPMNLADMPLFGSATKSALDAAGHKVSFATSAVSTNMNVSYPAPPSGIVPGIIAASLFISFLLCLYAILWKCMVSMPKRQMKRQSRRRPPPGLLPEKTLC</sequence>
<evidence type="ECO:0000256" key="2">
    <source>
        <dbReference type="SAM" id="Phobius"/>
    </source>
</evidence>
<evidence type="ECO:0000313" key="4">
    <source>
        <dbReference type="Proteomes" id="UP001066276"/>
    </source>
</evidence>
<feature type="transmembrane region" description="Helical" evidence="2">
    <location>
        <begin position="61"/>
        <end position="83"/>
    </location>
</feature>
<gene>
    <name evidence="3" type="ORF">NDU88_004788</name>
</gene>
<dbReference type="Proteomes" id="UP001066276">
    <property type="component" value="Chromosome 11"/>
</dbReference>
<comment type="caution">
    <text evidence="3">The sequence shown here is derived from an EMBL/GenBank/DDBJ whole genome shotgun (WGS) entry which is preliminary data.</text>
</comment>
<feature type="compositionally biased region" description="Basic residues" evidence="1">
    <location>
        <begin position="93"/>
        <end position="103"/>
    </location>
</feature>
<dbReference type="AlphaFoldDB" id="A0AAV7LJ70"/>
<dbReference type="EMBL" id="JANPWB010000015">
    <property type="protein sequence ID" value="KAJ1091671.1"/>
    <property type="molecule type" value="Genomic_DNA"/>
</dbReference>
<protein>
    <submittedName>
        <fullName evidence="3">Uncharacterized protein</fullName>
    </submittedName>
</protein>
<evidence type="ECO:0000313" key="3">
    <source>
        <dbReference type="EMBL" id="KAJ1091671.1"/>
    </source>
</evidence>
<keyword evidence="2" id="KW-0472">Membrane</keyword>
<keyword evidence="4" id="KW-1185">Reference proteome</keyword>
<name>A0AAV7LJ70_PLEWA</name>
<keyword evidence="2" id="KW-0812">Transmembrane</keyword>
<proteinExistence type="predicted"/>
<organism evidence="3 4">
    <name type="scientific">Pleurodeles waltl</name>
    <name type="common">Iberian ribbed newt</name>
    <dbReference type="NCBI Taxonomy" id="8319"/>
    <lineage>
        <taxon>Eukaryota</taxon>
        <taxon>Metazoa</taxon>
        <taxon>Chordata</taxon>
        <taxon>Craniata</taxon>
        <taxon>Vertebrata</taxon>
        <taxon>Euteleostomi</taxon>
        <taxon>Amphibia</taxon>
        <taxon>Batrachia</taxon>
        <taxon>Caudata</taxon>
        <taxon>Salamandroidea</taxon>
        <taxon>Salamandridae</taxon>
        <taxon>Pleurodelinae</taxon>
        <taxon>Pleurodeles</taxon>
    </lineage>
</organism>
<reference evidence="3" key="1">
    <citation type="journal article" date="2022" name="bioRxiv">
        <title>Sequencing and chromosome-scale assembly of the giantPleurodeles waltlgenome.</title>
        <authorList>
            <person name="Brown T."/>
            <person name="Elewa A."/>
            <person name="Iarovenko S."/>
            <person name="Subramanian E."/>
            <person name="Araus A.J."/>
            <person name="Petzold A."/>
            <person name="Susuki M."/>
            <person name="Suzuki K.-i.T."/>
            <person name="Hayashi T."/>
            <person name="Toyoda A."/>
            <person name="Oliveira C."/>
            <person name="Osipova E."/>
            <person name="Leigh N.D."/>
            <person name="Simon A."/>
            <person name="Yun M.H."/>
        </authorList>
    </citation>
    <scope>NUCLEOTIDE SEQUENCE</scope>
    <source>
        <strain evidence="3">20211129_DDA</strain>
        <tissue evidence="3">Liver</tissue>
    </source>
</reference>
<keyword evidence="2" id="KW-1133">Transmembrane helix</keyword>